<dbReference type="PANTHER" id="PTHR43827">
    <property type="entry name" value="2,5-DIKETO-D-GLUCONIC ACID REDUCTASE"/>
    <property type="match status" value="1"/>
</dbReference>
<feature type="binding site" evidence="5">
    <location>
        <position position="108"/>
    </location>
    <ligand>
        <name>substrate</name>
    </ligand>
</feature>
<dbReference type="GO" id="GO:0016616">
    <property type="term" value="F:oxidoreductase activity, acting on the CH-OH group of donors, NAD or NADP as acceptor"/>
    <property type="evidence" value="ECO:0007669"/>
    <property type="project" value="UniProtKB-ARBA"/>
</dbReference>
<dbReference type="PIRSF" id="PIRSF000097">
    <property type="entry name" value="AKR"/>
    <property type="match status" value="1"/>
</dbReference>
<gene>
    <name evidence="8" type="ORF">DWX90_12195</name>
</gene>
<name>A0AA92TK64_9BACT</name>
<evidence type="ECO:0000256" key="5">
    <source>
        <dbReference type="PIRSR" id="PIRSR000097-2"/>
    </source>
</evidence>
<evidence type="ECO:0000256" key="6">
    <source>
        <dbReference type="PIRSR" id="PIRSR000097-3"/>
    </source>
</evidence>
<dbReference type="InterPro" id="IPR018170">
    <property type="entry name" value="Aldo/ket_reductase_CS"/>
</dbReference>
<comment type="similarity">
    <text evidence="1">Belongs to the aldo/keto reductase family.</text>
</comment>
<reference evidence="8 9" key="1">
    <citation type="submission" date="2018-08" db="EMBL/GenBank/DDBJ databases">
        <title>A genome reference for cultivated species of the human gut microbiota.</title>
        <authorList>
            <person name="Zou Y."/>
            <person name="Xue W."/>
            <person name="Luo G."/>
        </authorList>
    </citation>
    <scope>NUCLEOTIDE SEQUENCE [LARGE SCALE GENOMIC DNA]</scope>
    <source>
        <strain evidence="8 9">AF22-1</strain>
    </source>
</reference>
<dbReference type="Proteomes" id="UP000286113">
    <property type="component" value="Unassembled WGS sequence"/>
</dbReference>
<dbReference type="EMBL" id="QRVN01000028">
    <property type="protein sequence ID" value="RGS45864.1"/>
    <property type="molecule type" value="Genomic_DNA"/>
</dbReference>
<evidence type="ECO:0000256" key="1">
    <source>
        <dbReference type="ARBA" id="ARBA00007905"/>
    </source>
</evidence>
<evidence type="ECO:0000313" key="9">
    <source>
        <dbReference type="Proteomes" id="UP000286113"/>
    </source>
</evidence>
<dbReference type="SUPFAM" id="SSF51430">
    <property type="entry name" value="NAD(P)-linked oxidoreductase"/>
    <property type="match status" value="1"/>
</dbReference>
<feature type="active site" description="Proton donor" evidence="4">
    <location>
        <position position="50"/>
    </location>
</feature>
<evidence type="ECO:0000256" key="2">
    <source>
        <dbReference type="ARBA" id="ARBA00022857"/>
    </source>
</evidence>
<keyword evidence="2" id="KW-0521">NADP</keyword>
<dbReference type="Pfam" id="PF00248">
    <property type="entry name" value="Aldo_ket_red"/>
    <property type="match status" value="2"/>
</dbReference>
<evidence type="ECO:0000259" key="7">
    <source>
        <dbReference type="Pfam" id="PF00248"/>
    </source>
</evidence>
<dbReference type="InterPro" id="IPR020471">
    <property type="entry name" value="AKR"/>
</dbReference>
<feature type="domain" description="NADP-dependent oxidoreductase" evidence="7">
    <location>
        <begin position="27"/>
        <end position="189"/>
    </location>
</feature>
<proteinExistence type="inferred from homology"/>
<keyword evidence="3" id="KW-0560">Oxidoreductase</keyword>
<dbReference type="InterPro" id="IPR023210">
    <property type="entry name" value="NADP_OxRdtase_dom"/>
</dbReference>
<accession>A0AA92TK64</accession>
<dbReference type="PROSITE" id="PS00062">
    <property type="entry name" value="ALDOKETO_REDUCTASE_2"/>
    <property type="match status" value="1"/>
</dbReference>
<dbReference type="InterPro" id="IPR036812">
    <property type="entry name" value="NAD(P)_OxRdtase_dom_sf"/>
</dbReference>
<evidence type="ECO:0000256" key="4">
    <source>
        <dbReference type="PIRSR" id="PIRSR000097-1"/>
    </source>
</evidence>
<dbReference type="PRINTS" id="PR00069">
    <property type="entry name" value="ALDKETRDTASE"/>
</dbReference>
<dbReference type="FunFam" id="3.20.20.100:FF:000015">
    <property type="entry name" value="Oxidoreductase, aldo/keto reductase family"/>
    <property type="match status" value="1"/>
</dbReference>
<dbReference type="AlphaFoldDB" id="A0AA92TK64"/>
<dbReference type="PANTHER" id="PTHR43827:SF3">
    <property type="entry name" value="NADP-DEPENDENT OXIDOREDUCTASE DOMAIN-CONTAINING PROTEIN"/>
    <property type="match status" value="1"/>
</dbReference>
<sequence length="273" mass="30409">MEKEILLNNGVKIPTPGFGTFLTPDGATCVEAVKAAIAAGYTHIDTAAVYKNEKSVGEGIKESGIKRENLFVTSKVWNTERGYDKTLKAFDKTLSDLGLDYLDLYLIHWPANELQFGKDANQLNVETWKAMERLHEEGLIRSIGLSNFMQHHAEPVMAKANICPMVDQIEYHPGFTQKECVEFCKKNNILVEANVLDNPLLKSIAANHGKSVAQVVICWVMQTGVLPLAKSVTPSRIKENIDVFDFELSQQEMFEIASLKADRIGSDPDTCDF</sequence>
<comment type="caution">
    <text evidence="8">The sequence shown here is derived from an EMBL/GenBank/DDBJ whole genome shotgun (WGS) entry which is preliminary data.</text>
</comment>
<feature type="domain" description="NADP-dependent oxidoreductase" evidence="7">
    <location>
        <begin position="193"/>
        <end position="259"/>
    </location>
</feature>
<evidence type="ECO:0000313" key="8">
    <source>
        <dbReference type="EMBL" id="RGS45864.1"/>
    </source>
</evidence>
<evidence type="ECO:0000256" key="3">
    <source>
        <dbReference type="ARBA" id="ARBA00023002"/>
    </source>
</evidence>
<dbReference type="PROSITE" id="PS00063">
    <property type="entry name" value="ALDOKETO_REDUCTASE_3"/>
    <property type="match status" value="1"/>
</dbReference>
<protein>
    <submittedName>
        <fullName evidence="8">Aldo/keto reductase</fullName>
    </submittedName>
</protein>
<dbReference type="Gene3D" id="3.20.20.100">
    <property type="entry name" value="NADP-dependent oxidoreductase domain"/>
    <property type="match status" value="1"/>
</dbReference>
<organism evidence="8 9">
    <name type="scientific">Segatella copri</name>
    <dbReference type="NCBI Taxonomy" id="165179"/>
    <lineage>
        <taxon>Bacteria</taxon>
        <taxon>Pseudomonadati</taxon>
        <taxon>Bacteroidota</taxon>
        <taxon>Bacteroidia</taxon>
        <taxon>Bacteroidales</taxon>
        <taxon>Prevotellaceae</taxon>
        <taxon>Segatella</taxon>
    </lineage>
</organism>
<feature type="site" description="Lowers pKa of active site Tyr" evidence="6">
    <location>
        <position position="75"/>
    </location>
</feature>